<dbReference type="Gene3D" id="3.40.950.10">
    <property type="entry name" value="Fe-only Hydrogenase (Larger Subunit), Chain L, domain 3"/>
    <property type="match status" value="1"/>
</dbReference>
<proteinExistence type="inferred from homology"/>
<dbReference type="EMBL" id="KL662173">
    <property type="protein sequence ID" value="KFM28565.1"/>
    <property type="molecule type" value="Genomic_DNA"/>
</dbReference>
<sequence>MFSGAVKISDISDFINPSQDCVVSIGGTKEAILTSDLDESGMVQVQRPRTAGALQKDAGAQAAAPVATLGAHPPPSPVTISLNDCLACSGCITSAETVLLQAQSTAQLLGKLEEARAGGHLRVAISLSPQSVVSLAVAAGQAPALTQSRLAAALRALGAHASAAPRLPVLASTCPGWVCYAEKTHGAWVLPFLSRTKSAQAVTASLIKGSWAAGEGVAPEDVFHCSIMPCFDKKLEASREDFTLGIEGSSRRVAETDCVLATAEVAALLQERGLRLDSPLPGEELHGVELEEGTLVTQAGRNPDIQETSLDVASKTVFRAAAIYGFRNIQGLMRRLRLGKCPYDYVEVMACPSGCLNGGGQLRPSPGQTPAQLIQAMEEGYHAWRGDLTPGALGDSDMLAGPQLDPGSAARLLHTQYHHREKSAASVLKDW</sequence>
<evidence type="ECO:0000313" key="8">
    <source>
        <dbReference type="Proteomes" id="UP000028924"/>
    </source>
</evidence>
<evidence type="ECO:0000256" key="2">
    <source>
        <dbReference type="ARBA" id="ARBA00022485"/>
    </source>
</evidence>
<evidence type="ECO:0000313" key="7">
    <source>
        <dbReference type="EMBL" id="KFM28565.1"/>
    </source>
</evidence>
<dbReference type="OrthoDB" id="10253113at2759"/>
<dbReference type="PANTHER" id="PTHR11615">
    <property type="entry name" value="NITRATE, FORMATE, IRON DEHYDROGENASE"/>
    <property type="match status" value="1"/>
</dbReference>
<organism evidence="7 8">
    <name type="scientific">Auxenochlorella protothecoides</name>
    <name type="common">Green microalga</name>
    <name type="synonym">Chlorella protothecoides</name>
    <dbReference type="NCBI Taxonomy" id="3075"/>
    <lineage>
        <taxon>Eukaryota</taxon>
        <taxon>Viridiplantae</taxon>
        <taxon>Chlorophyta</taxon>
        <taxon>core chlorophytes</taxon>
        <taxon>Trebouxiophyceae</taxon>
        <taxon>Chlorellales</taxon>
        <taxon>Chlorellaceae</taxon>
        <taxon>Auxenochlorella</taxon>
    </lineage>
</organism>
<evidence type="ECO:0000256" key="4">
    <source>
        <dbReference type="ARBA" id="ARBA00023004"/>
    </source>
</evidence>
<dbReference type="InterPro" id="IPR050340">
    <property type="entry name" value="Cytosolic_Fe-S_CAF"/>
</dbReference>
<feature type="domain" description="Iron hydrogenase large subunit C-terminal" evidence="6">
    <location>
        <begin position="166"/>
        <end position="359"/>
    </location>
</feature>
<dbReference type="STRING" id="3075.A0A087SS61"/>
<dbReference type="GO" id="GO:0051539">
    <property type="term" value="F:4 iron, 4 sulfur cluster binding"/>
    <property type="evidence" value="ECO:0007669"/>
    <property type="project" value="UniProtKB-KW"/>
</dbReference>
<keyword evidence="3" id="KW-0479">Metal-binding</keyword>
<gene>
    <name evidence="7" type="ORF">F751_0306</name>
</gene>
<name>A0A087SS61_AUXPR</name>
<evidence type="ECO:0000256" key="1">
    <source>
        <dbReference type="ARBA" id="ARBA00006596"/>
    </source>
</evidence>
<dbReference type="eggNOG" id="KOG2439">
    <property type="taxonomic scope" value="Eukaryota"/>
</dbReference>
<dbReference type="InterPro" id="IPR004108">
    <property type="entry name" value="Fe_hydrogenase_lsu_C"/>
</dbReference>
<dbReference type="InterPro" id="IPR009016">
    <property type="entry name" value="Fe_hydrogenase"/>
</dbReference>
<keyword evidence="2" id="KW-0004">4Fe-4S</keyword>
<evidence type="ECO:0000259" key="6">
    <source>
        <dbReference type="Pfam" id="PF02906"/>
    </source>
</evidence>
<evidence type="ECO:0000256" key="3">
    <source>
        <dbReference type="ARBA" id="ARBA00022723"/>
    </source>
</evidence>
<keyword evidence="8" id="KW-1185">Reference proteome</keyword>
<accession>A0A087SS61</accession>
<keyword evidence="4" id="KW-0408">Iron</keyword>
<protein>
    <submittedName>
        <fullName evidence="7">Cytosolic Fe-S cluster assembly factor NARFL</fullName>
    </submittedName>
</protein>
<reference evidence="7 8" key="1">
    <citation type="journal article" date="2014" name="BMC Genomics">
        <title>Oil accumulation mechanisms of the oleaginous microalga Chlorella protothecoides revealed through its genome, transcriptomes, and proteomes.</title>
        <authorList>
            <person name="Gao C."/>
            <person name="Wang Y."/>
            <person name="Shen Y."/>
            <person name="Yan D."/>
            <person name="He X."/>
            <person name="Dai J."/>
            <person name="Wu Q."/>
        </authorList>
    </citation>
    <scope>NUCLEOTIDE SEQUENCE [LARGE SCALE GENOMIC DNA]</scope>
    <source>
        <strain evidence="7 8">0710</strain>
    </source>
</reference>
<dbReference type="GeneID" id="23611697"/>
<dbReference type="KEGG" id="apro:F751_0306"/>
<dbReference type="RefSeq" id="XP_011401599.1">
    <property type="nucleotide sequence ID" value="XM_011403297.1"/>
</dbReference>
<comment type="similarity">
    <text evidence="1">Belongs to the NARF family.</text>
</comment>
<dbReference type="Pfam" id="PF02906">
    <property type="entry name" value="Fe_hyd_lg_C"/>
    <property type="match status" value="1"/>
</dbReference>
<dbReference type="SUPFAM" id="SSF53920">
    <property type="entry name" value="Fe-only hydrogenase"/>
    <property type="match status" value="1"/>
</dbReference>
<dbReference type="AlphaFoldDB" id="A0A087SS61"/>
<dbReference type="GO" id="GO:0046872">
    <property type="term" value="F:metal ion binding"/>
    <property type="evidence" value="ECO:0007669"/>
    <property type="project" value="UniProtKB-KW"/>
</dbReference>
<dbReference type="Proteomes" id="UP000028924">
    <property type="component" value="Unassembled WGS sequence"/>
</dbReference>
<evidence type="ECO:0000256" key="5">
    <source>
        <dbReference type="ARBA" id="ARBA00023014"/>
    </source>
</evidence>
<dbReference type="FunFam" id="3.30.70.20:FF:000042">
    <property type="entry name" value="Cytosolic Fe-S cluster assembly factor NAR1"/>
    <property type="match status" value="1"/>
</dbReference>
<keyword evidence="5" id="KW-0411">Iron-sulfur</keyword>